<dbReference type="RefSeq" id="WP_353332645.1">
    <property type="nucleotide sequence ID" value="NZ_AP028055.1"/>
</dbReference>
<dbReference type="Proteomes" id="UP001496674">
    <property type="component" value="Chromosome"/>
</dbReference>
<accession>A0ABN6Z0C1</accession>
<evidence type="ECO:0008006" key="3">
    <source>
        <dbReference type="Google" id="ProtNLM"/>
    </source>
</evidence>
<dbReference type="SUPFAM" id="SSF48452">
    <property type="entry name" value="TPR-like"/>
    <property type="match status" value="1"/>
</dbReference>
<dbReference type="InterPro" id="IPR011990">
    <property type="entry name" value="TPR-like_helical_dom_sf"/>
</dbReference>
<dbReference type="Gene3D" id="1.25.40.10">
    <property type="entry name" value="Tetratricopeptide repeat domain"/>
    <property type="match status" value="1"/>
</dbReference>
<proteinExistence type="predicted"/>
<reference evidence="1 2" key="1">
    <citation type="submission" date="2023-04" db="EMBL/GenBank/DDBJ databases">
        <title>Draft genome sequence of acteroides sedimenti strain YN3PY1.</title>
        <authorList>
            <person name="Yoshida N."/>
        </authorList>
    </citation>
    <scope>NUCLEOTIDE SEQUENCE [LARGE SCALE GENOMIC DNA]</scope>
    <source>
        <strain evidence="1 2">YN3PY1</strain>
    </source>
</reference>
<protein>
    <recommendedName>
        <fullName evidence="3">Tetratricopeptide repeat protein</fullName>
    </recommendedName>
</protein>
<name>A0ABN6Z0C1_9BACE</name>
<dbReference type="InterPro" id="IPR054283">
    <property type="entry name" value="DUF7017"/>
</dbReference>
<keyword evidence="2" id="KW-1185">Reference proteome</keyword>
<dbReference type="Pfam" id="PF22860">
    <property type="entry name" value="DUF7017"/>
    <property type="match status" value="1"/>
</dbReference>
<gene>
    <name evidence="1" type="ORF">BSYN_03080</name>
</gene>
<dbReference type="EMBL" id="AP028055">
    <property type="protein sequence ID" value="BEG98043.1"/>
    <property type="molecule type" value="Genomic_DNA"/>
</dbReference>
<evidence type="ECO:0000313" key="1">
    <source>
        <dbReference type="EMBL" id="BEG98043.1"/>
    </source>
</evidence>
<organism evidence="1 2">
    <name type="scientific">Bacteroides sedimenti</name>
    <dbReference type="NCBI Taxonomy" id="2136147"/>
    <lineage>
        <taxon>Bacteria</taxon>
        <taxon>Pseudomonadati</taxon>
        <taxon>Bacteroidota</taxon>
        <taxon>Bacteroidia</taxon>
        <taxon>Bacteroidales</taxon>
        <taxon>Bacteroidaceae</taxon>
        <taxon>Bacteroides</taxon>
    </lineage>
</organism>
<sequence length="312" mass="36898">MIITFKEIMELRKGDKEKAYEVAENVYKSKGGVWVSRAYAWTLYDRISAEITSGGYTSAKPYIQEFLELNMSSTFIMNTQFLLQMERLYKDANFPALDVLRNRCFFMEEDWKKEKINGVFKPSIAEKFVSKFIKVFDRQSDVSYFIHYRPFLESAHKRMKDNIMFCNYLGKLLNKYTKQYDKALQLMTPMVNENSDFFMVWEELAEVYHNKKHYKESLACYCKALTCTSDDKHLLRIKFRLGMVLHKMGMDSEAKTEILEMVDILGTQNNFACPNWNSVKDMKWFLNAIPKSDNKALYQKQKKVAEKLVFQK</sequence>
<evidence type="ECO:0000313" key="2">
    <source>
        <dbReference type="Proteomes" id="UP001496674"/>
    </source>
</evidence>